<comment type="subcellular location">
    <subcellularLocation>
        <location evidence="1">Cell membrane</location>
        <topology evidence="1">Multi-pass membrane protein</topology>
    </subcellularLocation>
</comment>
<feature type="transmembrane region" description="Helical" evidence="7">
    <location>
        <begin position="96"/>
        <end position="122"/>
    </location>
</feature>
<feature type="transmembrane region" description="Helical" evidence="7">
    <location>
        <begin position="159"/>
        <end position="178"/>
    </location>
</feature>
<evidence type="ECO:0000256" key="7">
    <source>
        <dbReference type="SAM" id="Phobius"/>
    </source>
</evidence>
<feature type="transmembrane region" description="Helical" evidence="7">
    <location>
        <begin position="304"/>
        <end position="322"/>
    </location>
</feature>
<reference evidence="8" key="1">
    <citation type="submission" date="2014-04" db="EMBL/GenBank/DDBJ databases">
        <authorList>
            <person name="Harrison E."/>
        </authorList>
    </citation>
    <scope>NUCLEOTIDE SEQUENCE</scope>
    <source>
        <strain evidence="8">8588</strain>
    </source>
</reference>
<dbReference type="EMBL" id="AB924577">
    <property type="protein sequence ID" value="BAT23739.1"/>
    <property type="molecule type" value="Genomic_DNA"/>
</dbReference>
<gene>
    <name evidence="8" type="primary">wzx</name>
</gene>
<evidence type="ECO:0000256" key="6">
    <source>
        <dbReference type="ARBA" id="ARBA00049738"/>
    </source>
</evidence>
<proteinExistence type="predicted"/>
<keyword evidence="3 7" id="KW-0812">Transmembrane</keyword>
<evidence type="ECO:0000256" key="4">
    <source>
        <dbReference type="ARBA" id="ARBA00022989"/>
    </source>
</evidence>
<keyword evidence="4 7" id="KW-1133">Transmembrane helix</keyword>
<dbReference type="Pfam" id="PF01943">
    <property type="entry name" value="Polysacc_synt"/>
    <property type="match status" value="1"/>
</dbReference>
<dbReference type="AlphaFoldDB" id="A0A0P0YRB6"/>
<evidence type="ECO:0000256" key="3">
    <source>
        <dbReference type="ARBA" id="ARBA00022692"/>
    </source>
</evidence>
<dbReference type="InterPro" id="IPR050833">
    <property type="entry name" value="Poly_Biosynth_Transport"/>
</dbReference>
<dbReference type="PANTHER" id="PTHR30250">
    <property type="entry name" value="PST FAMILY PREDICTED COLANIC ACID TRANSPORTER"/>
    <property type="match status" value="1"/>
</dbReference>
<feature type="transmembrane region" description="Helical" evidence="7">
    <location>
        <begin position="128"/>
        <end position="150"/>
    </location>
</feature>
<dbReference type="InterPro" id="IPR002797">
    <property type="entry name" value="Polysacc_synth"/>
</dbReference>
<feature type="transmembrane region" description="Helical" evidence="7">
    <location>
        <begin position="342"/>
        <end position="363"/>
    </location>
</feature>
<dbReference type="PANTHER" id="PTHR30250:SF11">
    <property type="entry name" value="O-ANTIGEN TRANSPORTER-RELATED"/>
    <property type="match status" value="1"/>
</dbReference>
<reference evidence="8" key="2">
    <citation type="journal article" date="2015" name="Sci. Rep.">
        <title>Genetic analysis of capsular polysaccharide synthesis gene clusters in 79 capsular types of Klebsiella spp.</title>
        <authorList>
            <person name="Pan Y.J."/>
            <person name="Lin T.L."/>
            <person name="Chen C.T."/>
            <person name="Chen Y.Y."/>
            <person name="Hsieh P.F."/>
            <person name="Hsu C.R."/>
            <person name="Wu M.C."/>
            <person name="Wang J.T."/>
        </authorList>
    </citation>
    <scope>NUCLEOTIDE SEQUENCE</scope>
    <source>
        <strain evidence="8">8588</strain>
    </source>
</reference>
<feature type="transmembrane region" description="Helical" evidence="7">
    <location>
        <begin position="55"/>
        <end position="75"/>
    </location>
</feature>
<keyword evidence="5 7" id="KW-0472">Membrane</keyword>
<sequence>MLFSSIIGSDMQTNNESIKKNIFFLLFVQGTNYLFPLLTFPYISHIIGPDGFGKIAFAQAIITYLMFVVDFGFNLTVTKAISICHKNNNVEGIRELFNSTIFAKIIIFIIIIIITTPIVFYFKSLYDIRYLIIVGYLSLIGAVFFPVWYFQGIQQMKGIAIASTIAKVICILFVFVLVKNKDDLIEVMFIYSLNFLSAAAVSFFYLRKNSEIYYKKPVFKEIKNLFIDSFPIFISYLGSSIYTTVNILFLGFFLPSNLVGLYSSADKIRAVAQNILSPISQAVFPNLSSHVGDRAVFNSKLNKFSFFFLSISFLISLSLFILSKEIVTLLLDPRFYEAYKILMVLSLLPFIISIAIIYGQWGLVNIGKQGVLSKIYMSSGLFHLTHIFITIHFFGGVGAAFSVLLTESLVSILILICFIKYREENQHA</sequence>
<dbReference type="GO" id="GO:0005886">
    <property type="term" value="C:plasma membrane"/>
    <property type="evidence" value="ECO:0007669"/>
    <property type="project" value="UniProtKB-SubCell"/>
</dbReference>
<organism evidence="8">
    <name type="scientific">Klebsiella sp. 8588</name>
    <dbReference type="NCBI Taxonomy" id="1497815"/>
    <lineage>
        <taxon>Bacteria</taxon>
        <taxon>Pseudomonadati</taxon>
        <taxon>Pseudomonadota</taxon>
        <taxon>Gammaproteobacteria</taxon>
        <taxon>Enterobacterales</taxon>
        <taxon>Enterobacteriaceae</taxon>
        <taxon>Klebsiella/Raoultella group</taxon>
        <taxon>Klebsiella</taxon>
    </lineage>
</organism>
<protein>
    <recommendedName>
        <fullName evidence="6">Putative O-antigen transporter</fullName>
    </recommendedName>
</protein>
<name>A0A0P0YRB6_9ENTR</name>
<feature type="transmembrane region" description="Helical" evidence="7">
    <location>
        <begin position="21"/>
        <end position="43"/>
    </location>
</feature>
<accession>A0A0P0YRB6</accession>
<feature type="transmembrane region" description="Helical" evidence="7">
    <location>
        <begin position="400"/>
        <end position="419"/>
    </location>
</feature>
<feature type="transmembrane region" description="Helical" evidence="7">
    <location>
        <begin position="184"/>
        <end position="205"/>
    </location>
</feature>
<evidence type="ECO:0000256" key="5">
    <source>
        <dbReference type="ARBA" id="ARBA00023136"/>
    </source>
</evidence>
<keyword evidence="2" id="KW-1003">Cell membrane</keyword>
<evidence type="ECO:0000256" key="2">
    <source>
        <dbReference type="ARBA" id="ARBA00022475"/>
    </source>
</evidence>
<evidence type="ECO:0000256" key="1">
    <source>
        <dbReference type="ARBA" id="ARBA00004651"/>
    </source>
</evidence>
<evidence type="ECO:0000313" key="8">
    <source>
        <dbReference type="EMBL" id="BAT23739.1"/>
    </source>
</evidence>
<dbReference type="CDD" id="cd13128">
    <property type="entry name" value="MATE_Wzx_like"/>
    <property type="match status" value="1"/>
</dbReference>